<feature type="region of interest" description="Disordered" evidence="1">
    <location>
        <begin position="536"/>
        <end position="561"/>
    </location>
</feature>
<dbReference type="OrthoDB" id="3433125at2759"/>
<feature type="compositionally biased region" description="Acidic residues" evidence="1">
    <location>
        <begin position="105"/>
        <end position="115"/>
    </location>
</feature>
<accession>A0A4U0V3H7</accession>
<sequence>MSGNRRRGGLVGMITAGVGVAAEYREHRKEQKQRQLSRENSGQDVQASQAGPSTSPQPQNIGSSSRSLDAPPLYADLPEGSNGNRRLTPGGLANDDKKTAHSQYQDDDDDDDNESDDSRSTEDDEEDWQLDEVSPSDQESIPDHRSADELARIVMLTSRAASDVPRMRHALPLPVIIPQRRPRNKTRGFVRAYAPVLADSGIDQATFLSFLDNFYKSSQASPVFTVILISATIAGFAPSLIATAVTTAVQVAARVGAEVQGRQRTNHFLDKMNDELFKPNGLYAFVMKYKTDEDLNNQTNPFGIHGEKIDMSTNQIIAKYAPATLSSRESNTHSMTDRMRDLRVASGNTQGSFHLPSAAPLIFPDIDNAIARYGAEETLKDKARDAQLFLADYLDRRAQAKYALDDPRSNLAVPTEQRSFRSKLADPNHPMYQGQSGLVGLATGGGLGGRRAERRYQRDERRVKGYEGRMDHGRGLSRRKQERYEHFLAEEERVSSGHGDGRMRGSDGFGRLGGGRRRGGGLIGGLIGAAVNAAQDRGGSVSSSGARELPLGRSGDYEDTYDGRHMQEEQYYDNSLRRVSYDGREEAATGVGAGGYQKFSRHGKRGGGRRPGAVGAVRRLMREDVLYLMVVNMPSEAEMVEARREMGSV</sequence>
<proteinExistence type="predicted"/>
<feature type="region of interest" description="Disordered" evidence="1">
    <location>
        <begin position="492"/>
        <end position="513"/>
    </location>
</feature>
<evidence type="ECO:0000256" key="1">
    <source>
        <dbReference type="SAM" id="MobiDB-lite"/>
    </source>
</evidence>
<dbReference type="Proteomes" id="UP000310066">
    <property type="component" value="Unassembled WGS sequence"/>
</dbReference>
<comment type="caution">
    <text evidence="2">The sequence shown here is derived from an EMBL/GenBank/DDBJ whole genome shotgun (WGS) entry which is preliminary data.</text>
</comment>
<dbReference type="PANTHER" id="PTHR38887">
    <property type="entry name" value="CHROMOSOME 21, WHOLE GENOME SHOTGUN SEQUENCE"/>
    <property type="match status" value="1"/>
</dbReference>
<dbReference type="EMBL" id="NAJP01000020">
    <property type="protein sequence ID" value="TKA43154.1"/>
    <property type="molecule type" value="Genomic_DNA"/>
</dbReference>
<protein>
    <submittedName>
        <fullName evidence="2">Uncharacterized protein</fullName>
    </submittedName>
</protein>
<organism evidence="2 3">
    <name type="scientific">Friedmanniomyces endolithicus</name>
    <dbReference type="NCBI Taxonomy" id="329885"/>
    <lineage>
        <taxon>Eukaryota</taxon>
        <taxon>Fungi</taxon>
        <taxon>Dikarya</taxon>
        <taxon>Ascomycota</taxon>
        <taxon>Pezizomycotina</taxon>
        <taxon>Dothideomycetes</taxon>
        <taxon>Dothideomycetidae</taxon>
        <taxon>Mycosphaerellales</taxon>
        <taxon>Teratosphaeriaceae</taxon>
        <taxon>Friedmanniomyces</taxon>
    </lineage>
</organism>
<name>A0A4U0V3H7_9PEZI</name>
<feature type="compositionally biased region" description="Basic and acidic residues" evidence="1">
    <location>
        <begin position="24"/>
        <end position="37"/>
    </location>
</feature>
<dbReference type="PANTHER" id="PTHR38887:SF1">
    <property type="entry name" value="RAS MODIFICATION PROTEIN ERF4"/>
    <property type="match status" value="1"/>
</dbReference>
<feature type="compositionally biased region" description="Polar residues" evidence="1">
    <location>
        <begin position="38"/>
        <end position="67"/>
    </location>
</feature>
<evidence type="ECO:0000313" key="3">
    <source>
        <dbReference type="Proteomes" id="UP000310066"/>
    </source>
</evidence>
<reference evidence="2 3" key="1">
    <citation type="submission" date="2017-03" db="EMBL/GenBank/DDBJ databases">
        <title>Genomes of endolithic fungi from Antarctica.</title>
        <authorList>
            <person name="Coleine C."/>
            <person name="Masonjones S."/>
            <person name="Stajich J.E."/>
        </authorList>
    </citation>
    <scope>NUCLEOTIDE SEQUENCE [LARGE SCALE GENOMIC DNA]</scope>
    <source>
        <strain evidence="2 3">CCFEE 5311</strain>
    </source>
</reference>
<feature type="compositionally biased region" description="Basic and acidic residues" evidence="1">
    <location>
        <begin position="492"/>
        <end position="505"/>
    </location>
</feature>
<feature type="region of interest" description="Disordered" evidence="1">
    <location>
        <begin position="24"/>
        <end position="144"/>
    </location>
</feature>
<dbReference type="InterPro" id="IPR053221">
    <property type="entry name" value="Burnettramic_acid_biosynth"/>
</dbReference>
<evidence type="ECO:0000313" key="2">
    <source>
        <dbReference type="EMBL" id="TKA43154.1"/>
    </source>
</evidence>
<dbReference type="AlphaFoldDB" id="A0A4U0V3H7"/>
<gene>
    <name evidence="2" type="ORF">B0A54_06103</name>
</gene>